<dbReference type="RefSeq" id="WP_265675712.1">
    <property type="nucleotide sequence ID" value="NZ_JAKRRY010000019.1"/>
</dbReference>
<name>A0A9X3HX74_9VIBR</name>
<feature type="signal peptide" evidence="1">
    <location>
        <begin position="1"/>
        <end position="26"/>
    </location>
</feature>
<evidence type="ECO:0000256" key="1">
    <source>
        <dbReference type="SAM" id="SignalP"/>
    </source>
</evidence>
<dbReference type="EMBL" id="JAKRRY010000019">
    <property type="protein sequence ID" value="MCW8347181.1"/>
    <property type="molecule type" value="Genomic_DNA"/>
</dbReference>
<keyword evidence="3" id="KW-1185">Reference proteome</keyword>
<protein>
    <recommendedName>
        <fullName evidence="4">Lipoprotein</fullName>
    </recommendedName>
</protein>
<feature type="chain" id="PRO_5040911185" description="Lipoprotein" evidence="1">
    <location>
        <begin position="27"/>
        <end position="209"/>
    </location>
</feature>
<dbReference type="PROSITE" id="PS51257">
    <property type="entry name" value="PROKAR_LIPOPROTEIN"/>
    <property type="match status" value="1"/>
</dbReference>
<organism evidence="2 3">
    <name type="scientific">Vibrio qingdaonensis</name>
    <dbReference type="NCBI Taxonomy" id="2829491"/>
    <lineage>
        <taxon>Bacteria</taxon>
        <taxon>Pseudomonadati</taxon>
        <taxon>Pseudomonadota</taxon>
        <taxon>Gammaproteobacteria</taxon>
        <taxon>Vibrionales</taxon>
        <taxon>Vibrionaceae</taxon>
        <taxon>Vibrio</taxon>
    </lineage>
</organism>
<accession>A0A9X3HX74</accession>
<evidence type="ECO:0000313" key="2">
    <source>
        <dbReference type="EMBL" id="MCW8347181.1"/>
    </source>
</evidence>
<dbReference type="Proteomes" id="UP001155587">
    <property type="component" value="Unassembled WGS sequence"/>
</dbReference>
<evidence type="ECO:0008006" key="4">
    <source>
        <dbReference type="Google" id="ProtNLM"/>
    </source>
</evidence>
<comment type="caution">
    <text evidence="2">The sequence shown here is derived from an EMBL/GenBank/DDBJ whole genome shotgun (WGS) entry which is preliminary data.</text>
</comment>
<gene>
    <name evidence="2" type="ORF">MD535_14340</name>
</gene>
<evidence type="ECO:0000313" key="3">
    <source>
        <dbReference type="Proteomes" id="UP001155587"/>
    </source>
</evidence>
<sequence>MKLIIKTCLITLGLVSLSGCVSSKNAQQTAPDINANTQYSDISLAFHDQRPYVLDNDKTVAFEGIIRSGFGIPYSYETYTKQPLTDYLSDRLSAGFEKAGVEVTQVITTPLMDTTEVKSALVSAGNKSILFEMRNWKYDTHAFSDGVYIDVTMTILDSKGKSLLTRVYNVEDNIPDNGGDSIINNVQQAYQTRFETIFAEQDVLDALKK</sequence>
<proteinExistence type="predicted"/>
<dbReference type="AlphaFoldDB" id="A0A9X3HX74"/>
<keyword evidence="1" id="KW-0732">Signal</keyword>
<reference evidence="2" key="1">
    <citation type="submission" date="2022-02" db="EMBL/GenBank/DDBJ databases">
        <title>Vibrio sp. nov, a new bacterium isolated from seawater.</title>
        <authorList>
            <person name="Yuan Y."/>
        </authorList>
    </citation>
    <scope>NUCLEOTIDE SEQUENCE</scope>
    <source>
        <strain evidence="2">ZSDZ65</strain>
    </source>
</reference>